<evidence type="ECO:0000256" key="7">
    <source>
        <dbReference type="ARBA" id="ARBA00023170"/>
    </source>
</evidence>
<dbReference type="GO" id="GO:0007218">
    <property type="term" value="P:neuropeptide signaling pathway"/>
    <property type="evidence" value="ECO:0007669"/>
    <property type="project" value="TreeGrafter"/>
</dbReference>
<keyword evidence="5" id="KW-0297">G-protein coupled receptor</keyword>
<feature type="transmembrane region" description="Helical" evidence="9">
    <location>
        <begin position="114"/>
        <end position="134"/>
    </location>
</feature>
<dbReference type="Proteomes" id="UP001432322">
    <property type="component" value="Unassembled WGS sequence"/>
</dbReference>
<keyword evidence="2" id="KW-1003">Cell membrane</keyword>
<dbReference type="Pfam" id="PF00001">
    <property type="entry name" value="7tm_1"/>
    <property type="match status" value="1"/>
</dbReference>
<reference evidence="11" key="1">
    <citation type="submission" date="2023-10" db="EMBL/GenBank/DDBJ databases">
        <title>Genome assembly of Pristionchus species.</title>
        <authorList>
            <person name="Yoshida K."/>
            <person name="Sommer R.J."/>
        </authorList>
    </citation>
    <scope>NUCLEOTIDE SEQUENCE</scope>
    <source>
        <strain evidence="11">RS5133</strain>
    </source>
</reference>
<feature type="transmembrane region" description="Helical" evidence="9">
    <location>
        <begin position="154"/>
        <end position="176"/>
    </location>
</feature>
<organism evidence="11 12">
    <name type="scientific">Pristionchus fissidentatus</name>
    <dbReference type="NCBI Taxonomy" id="1538716"/>
    <lineage>
        <taxon>Eukaryota</taxon>
        <taxon>Metazoa</taxon>
        <taxon>Ecdysozoa</taxon>
        <taxon>Nematoda</taxon>
        <taxon>Chromadorea</taxon>
        <taxon>Rhabditida</taxon>
        <taxon>Rhabditina</taxon>
        <taxon>Diplogasteromorpha</taxon>
        <taxon>Diplogasteroidea</taxon>
        <taxon>Neodiplogasteridae</taxon>
        <taxon>Pristionchus</taxon>
    </lineage>
</organism>
<evidence type="ECO:0000256" key="9">
    <source>
        <dbReference type="SAM" id="Phobius"/>
    </source>
</evidence>
<evidence type="ECO:0000259" key="10">
    <source>
        <dbReference type="PROSITE" id="PS50262"/>
    </source>
</evidence>
<feature type="transmembrane region" description="Helical" evidence="9">
    <location>
        <begin position="345"/>
        <end position="363"/>
    </location>
</feature>
<dbReference type="AlphaFoldDB" id="A0AAV5WIN6"/>
<feature type="transmembrane region" description="Helical" evidence="9">
    <location>
        <begin position="29"/>
        <end position="51"/>
    </location>
</feature>
<dbReference type="PANTHER" id="PTHR24230">
    <property type="entry name" value="G-PROTEIN COUPLED RECEPTOR"/>
    <property type="match status" value="1"/>
</dbReference>
<evidence type="ECO:0000256" key="8">
    <source>
        <dbReference type="ARBA" id="ARBA00023224"/>
    </source>
</evidence>
<evidence type="ECO:0000313" key="11">
    <source>
        <dbReference type="EMBL" id="GMT31826.1"/>
    </source>
</evidence>
<protein>
    <recommendedName>
        <fullName evidence="10">G-protein coupled receptors family 1 profile domain-containing protein</fullName>
    </recommendedName>
</protein>
<evidence type="ECO:0000256" key="2">
    <source>
        <dbReference type="ARBA" id="ARBA00022475"/>
    </source>
</evidence>
<feature type="domain" description="G-protein coupled receptors family 1 profile" evidence="10">
    <location>
        <begin position="42"/>
        <end position="402"/>
    </location>
</feature>
<gene>
    <name evidence="11" type="ORF">PFISCL1PPCAC_23123</name>
</gene>
<name>A0AAV5WIN6_9BILA</name>
<dbReference type="GO" id="GO:0008528">
    <property type="term" value="F:G protein-coupled peptide receptor activity"/>
    <property type="evidence" value="ECO:0007669"/>
    <property type="project" value="TreeGrafter"/>
</dbReference>
<dbReference type="EMBL" id="BTSY01000006">
    <property type="protein sequence ID" value="GMT31826.1"/>
    <property type="molecule type" value="Genomic_DNA"/>
</dbReference>
<dbReference type="Gene3D" id="1.20.1070.10">
    <property type="entry name" value="Rhodopsin 7-helix transmembrane proteins"/>
    <property type="match status" value="1"/>
</dbReference>
<accession>A0AAV5WIN6</accession>
<evidence type="ECO:0000256" key="1">
    <source>
        <dbReference type="ARBA" id="ARBA00004651"/>
    </source>
</evidence>
<evidence type="ECO:0000256" key="3">
    <source>
        <dbReference type="ARBA" id="ARBA00022692"/>
    </source>
</evidence>
<keyword evidence="7" id="KW-0675">Receptor</keyword>
<dbReference type="PANTHER" id="PTHR24230:SF154">
    <property type="entry name" value="G-PROTEIN COUPLED RECEPTORS FAMILY 1 PROFILE DOMAIN-CONTAINING PROTEIN"/>
    <property type="match status" value="1"/>
</dbReference>
<feature type="transmembrane region" description="Helical" evidence="9">
    <location>
        <begin position="210"/>
        <end position="231"/>
    </location>
</feature>
<dbReference type="GO" id="GO:0005886">
    <property type="term" value="C:plasma membrane"/>
    <property type="evidence" value="ECO:0007669"/>
    <property type="project" value="UniProtKB-SubCell"/>
</dbReference>
<comment type="caution">
    <text evidence="11">The sequence shown here is derived from an EMBL/GenBank/DDBJ whole genome shotgun (WGS) entry which is preliminary data.</text>
</comment>
<keyword evidence="6 9" id="KW-0472">Membrane</keyword>
<evidence type="ECO:0000256" key="5">
    <source>
        <dbReference type="ARBA" id="ARBA00023040"/>
    </source>
</evidence>
<dbReference type="SUPFAM" id="SSF81321">
    <property type="entry name" value="Family A G protein-coupled receptor-like"/>
    <property type="match status" value="1"/>
</dbReference>
<sequence length="408" mass="45848">GENDTLALIDHLHDAEPPLLQGNSERAEMVYLSVVGTVATVLNSVVFVKLLRQSRTPTARTSFLSGPYHLSSFTLFKLNLCFTDFLILLIHTFGKICWLSVYSWPWGDTACRTYQFLSIFSFYSNSNVIVAIGVDRLKVVYTSHIQGAASVRRVRTMLAVAWLLAAACSTPQIFLFKLHHVNETFSQCASIFAVHNGSEELPHYAIAYEIFHQVAVFWIPFVILTISYLLIVMKLIHFTFRPVSRAVLPKASSSVSSTTRLLNVLDTKRPDSFQFQNLRKDGIALEPIARSSSMLTRGISSASGLKPKISSASVLARFSKTNIICTMNADTKGVPLWRKQLRSRVFLTALMVVVAHVAMWLPYNFYSTIRLVNNDWHAKIAEYGVILEDLIVMNSLINPILYAYPCRV</sequence>
<dbReference type="PRINTS" id="PR00237">
    <property type="entry name" value="GPCRRHODOPSN"/>
</dbReference>
<keyword evidence="3 9" id="KW-0812">Transmembrane</keyword>
<evidence type="ECO:0000256" key="4">
    <source>
        <dbReference type="ARBA" id="ARBA00022989"/>
    </source>
</evidence>
<feature type="non-terminal residue" evidence="11">
    <location>
        <position position="1"/>
    </location>
</feature>
<keyword evidence="4 9" id="KW-1133">Transmembrane helix</keyword>
<proteinExistence type="predicted"/>
<keyword evidence="12" id="KW-1185">Reference proteome</keyword>
<dbReference type="InterPro" id="IPR000276">
    <property type="entry name" value="GPCR_Rhodpsn"/>
</dbReference>
<dbReference type="PROSITE" id="PS50262">
    <property type="entry name" value="G_PROTEIN_RECEP_F1_2"/>
    <property type="match status" value="1"/>
</dbReference>
<evidence type="ECO:0000313" key="12">
    <source>
        <dbReference type="Proteomes" id="UP001432322"/>
    </source>
</evidence>
<dbReference type="InterPro" id="IPR017452">
    <property type="entry name" value="GPCR_Rhodpsn_7TM"/>
</dbReference>
<evidence type="ECO:0000256" key="6">
    <source>
        <dbReference type="ARBA" id="ARBA00023136"/>
    </source>
</evidence>
<feature type="transmembrane region" description="Helical" evidence="9">
    <location>
        <begin position="72"/>
        <end position="94"/>
    </location>
</feature>
<keyword evidence="8" id="KW-0807">Transducer</keyword>
<comment type="subcellular location">
    <subcellularLocation>
        <location evidence="1">Cell membrane</location>
        <topology evidence="1">Multi-pass membrane protein</topology>
    </subcellularLocation>
</comment>